<dbReference type="OrthoDB" id="9808443at2"/>
<keyword evidence="2" id="KW-1185">Reference proteome</keyword>
<dbReference type="EMBL" id="SIHI01000040">
    <property type="protein sequence ID" value="TWT42600.1"/>
    <property type="molecule type" value="Genomic_DNA"/>
</dbReference>
<name>A0A5C5VW60_9PLAN</name>
<dbReference type="InterPro" id="IPR014942">
    <property type="entry name" value="AbiEii"/>
</dbReference>
<reference evidence="1 2" key="1">
    <citation type="submission" date="2019-02" db="EMBL/GenBank/DDBJ databases">
        <title>Deep-cultivation of Planctomycetes and their phenomic and genomic characterization uncovers novel biology.</title>
        <authorList>
            <person name="Wiegand S."/>
            <person name="Jogler M."/>
            <person name="Boedeker C."/>
            <person name="Pinto D."/>
            <person name="Vollmers J."/>
            <person name="Rivas-Marin E."/>
            <person name="Kohn T."/>
            <person name="Peeters S.H."/>
            <person name="Heuer A."/>
            <person name="Rast P."/>
            <person name="Oberbeckmann S."/>
            <person name="Bunk B."/>
            <person name="Jeske O."/>
            <person name="Meyerdierks A."/>
            <person name="Storesund J.E."/>
            <person name="Kallscheuer N."/>
            <person name="Luecker S."/>
            <person name="Lage O.M."/>
            <person name="Pohl T."/>
            <person name="Merkel B.J."/>
            <person name="Hornburger P."/>
            <person name="Mueller R.-W."/>
            <person name="Bruemmer F."/>
            <person name="Labrenz M."/>
            <person name="Spormann A.M."/>
            <person name="Op Den Camp H."/>
            <person name="Overmann J."/>
            <person name="Amann R."/>
            <person name="Jetten M.S.M."/>
            <person name="Mascher T."/>
            <person name="Medema M.H."/>
            <person name="Devos D.P."/>
            <person name="Kaster A.-K."/>
            <person name="Ovreas L."/>
            <person name="Rohde M."/>
            <person name="Galperin M.Y."/>
            <person name="Jogler C."/>
        </authorList>
    </citation>
    <scope>NUCLEOTIDE SEQUENCE [LARGE SCALE GENOMIC DNA]</scope>
    <source>
        <strain evidence="1 2">KOR42</strain>
    </source>
</reference>
<organism evidence="1 2">
    <name type="scientific">Thalassoglobus neptunius</name>
    <dbReference type="NCBI Taxonomy" id="1938619"/>
    <lineage>
        <taxon>Bacteria</taxon>
        <taxon>Pseudomonadati</taxon>
        <taxon>Planctomycetota</taxon>
        <taxon>Planctomycetia</taxon>
        <taxon>Planctomycetales</taxon>
        <taxon>Planctomycetaceae</taxon>
        <taxon>Thalassoglobus</taxon>
    </lineage>
</organism>
<dbReference type="Proteomes" id="UP000317243">
    <property type="component" value="Unassembled WGS sequence"/>
</dbReference>
<dbReference type="AlphaFoldDB" id="A0A5C5VW60"/>
<evidence type="ECO:0000313" key="2">
    <source>
        <dbReference type="Proteomes" id="UP000317243"/>
    </source>
</evidence>
<dbReference type="Pfam" id="PF08843">
    <property type="entry name" value="AbiEii"/>
    <property type="match status" value="1"/>
</dbReference>
<protein>
    <recommendedName>
        <fullName evidence="3">Nucleotidyl transferase AbiEii toxin, Type IV TA system</fullName>
    </recommendedName>
</protein>
<evidence type="ECO:0008006" key="3">
    <source>
        <dbReference type="Google" id="ProtNLM"/>
    </source>
</evidence>
<evidence type="ECO:0000313" key="1">
    <source>
        <dbReference type="EMBL" id="TWT42600.1"/>
    </source>
</evidence>
<dbReference type="RefSeq" id="WP_146512040.1">
    <property type="nucleotide sequence ID" value="NZ_SIHI01000040.1"/>
</dbReference>
<comment type="caution">
    <text evidence="1">The sequence shown here is derived from an EMBL/GenBank/DDBJ whole genome shotgun (WGS) entry which is preliminary data.</text>
</comment>
<accession>A0A5C5VW60</accession>
<gene>
    <name evidence="1" type="ORF">KOR42_47090</name>
</gene>
<sequence length="309" mass="35247">MSRPPARNLAASVRQKLLNLSRERKENFNQILTRYALERFLYRMSQSVHRDLFVLKGAMLFQIWTADVHRPTRDLDLLGAGTPDPERFREIFSEICRLDVSSDGMEYLPESVIADQIKEDADYQGIRVRLTSRLVSARIPIQIDIGFGDAITPKPIPVTYPTILNLEPPQLMAYPRETVIAEKLHALVVLGIANSRMKDFYDLWTLANQDAFSGPQLSDAIQATFVRRKTALPSDPPFALTDEFAADPQKAKQWTAFHRKSRLSIGDVTFSEVLAQLRSFLIPPLETLHKDSPFEMEWPPRGPWVDLKS</sequence>
<proteinExistence type="predicted"/>